<dbReference type="InterPro" id="IPR036259">
    <property type="entry name" value="MFS_trans_sf"/>
</dbReference>
<feature type="transmembrane region" description="Helical" evidence="4">
    <location>
        <begin position="286"/>
        <end position="316"/>
    </location>
</feature>
<feature type="transmembrane region" description="Helical" evidence="4">
    <location>
        <begin position="416"/>
        <end position="436"/>
    </location>
</feature>
<feature type="transmembrane region" description="Helical" evidence="4">
    <location>
        <begin position="234"/>
        <end position="255"/>
    </location>
</feature>
<gene>
    <name evidence="6" type="primary">LOC101846884</name>
</gene>
<dbReference type="Proteomes" id="UP000694888">
    <property type="component" value="Unplaced"/>
</dbReference>
<evidence type="ECO:0000256" key="4">
    <source>
        <dbReference type="SAM" id="Phobius"/>
    </source>
</evidence>
<reference evidence="6" key="1">
    <citation type="submission" date="2025-08" db="UniProtKB">
        <authorList>
            <consortium name="RefSeq"/>
        </authorList>
    </citation>
    <scope>IDENTIFICATION</scope>
</reference>
<dbReference type="Gene3D" id="1.20.1250.20">
    <property type="entry name" value="MFS general substrate transporter like domains"/>
    <property type="match status" value="2"/>
</dbReference>
<evidence type="ECO:0000256" key="2">
    <source>
        <dbReference type="ARBA" id="ARBA00022989"/>
    </source>
</evidence>
<feature type="transmembrane region" description="Helical" evidence="4">
    <location>
        <begin position="61"/>
        <end position="77"/>
    </location>
</feature>
<organism evidence="5 6">
    <name type="scientific">Aplysia californica</name>
    <name type="common">California sea hare</name>
    <dbReference type="NCBI Taxonomy" id="6500"/>
    <lineage>
        <taxon>Eukaryota</taxon>
        <taxon>Metazoa</taxon>
        <taxon>Spiralia</taxon>
        <taxon>Lophotrochozoa</taxon>
        <taxon>Mollusca</taxon>
        <taxon>Gastropoda</taxon>
        <taxon>Heterobranchia</taxon>
        <taxon>Euthyneura</taxon>
        <taxon>Tectipleura</taxon>
        <taxon>Aplysiida</taxon>
        <taxon>Aplysioidea</taxon>
        <taxon>Aplysiidae</taxon>
        <taxon>Aplysia</taxon>
    </lineage>
</organism>
<keyword evidence="6" id="KW-0813">Transport</keyword>
<feature type="transmembrane region" description="Helical" evidence="4">
    <location>
        <begin position="328"/>
        <end position="346"/>
    </location>
</feature>
<accession>A0ABM0JPP0</accession>
<sequence length="520" mass="57280">MPCTQQGLNGGQSGPALPDLQIITGTPDVDMASFFLTAACVGHMTGAILCGIIFTRINPNAILFIASFLMGVATIAVPYCDSYGSMICIRIAYGFFLGIVDTGGHAEHMRLWGTEGSVLMQVIHFMAAVGSLVSPLYTEPFLAPKSDKKRTNSAVSHRNLTEGTTDTHLVLDNLNNGSGEILNQSHYLDITRTSFIVTTEDSYKLEHLALQNGTSGILLDTQMNQMNSSTNVHYAYMITGIFILIISLPFLLFCVQSRRQKEDDVQEKKKENATEKVTQRDLPRAVVWLLLFSLCSFYFVYCCIEDTFAVLLMTFLVEEFDFVTKSQGAYATAVFFGSFVVSRFLLIFISNILSPKTLLAFCCVLSSITLGLFTVSASFGVLTAMFVFIACAGLGMSAVFPAGFSWSHSEILRVTGFVSSCILIASSSGAMVNPLIVSKLMKEVDTMWFCYLLLCQSIFLICIFIFLLAVNRYVNHRYGKMEADTFQEIDSGTCQNKTELQEPFICSQSNVNCNSKAIHV</sequence>
<evidence type="ECO:0000256" key="3">
    <source>
        <dbReference type="ARBA" id="ARBA00023136"/>
    </source>
</evidence>
<evidence type="ECO:0000313" key="6">
    <source>
        <dbReference type="RefSeq" id="XP_005098612.2"/>
    </source>
</evidence>
<keyword evidence="3 4" id="KW-0472">Membrane</keyword>
<evidence type="ECO:0000256" key="1">
    <source>
        <dbReference type="ARBA" id="ARBA00022692"/>
    </source>
</evidence>
<dbReference type="PANTHER" id="PTHR23121:SF9">
    <property type="entry name" value="SODIUM-DEPENDENT GLUCOSE TRANSPORTER 1"/>
    <property type="match status" value="1"/>
</dbReference>
<proteinExistence type="predicted"/>
<dbReference type="SUPFAM" id="SSF103473">
    <property type="entry name" value="MFS general substrate transporter"/>
    <property type="match status" value="2"/>
</dbReference>
<feature type="transmembrane region" description="Helical" evidence="4">
    <location>
        <begin position="358"/>
        <end position="379"/>
    </location>
</feature>
<keyword evidence="6" id="KW-0762">Sugar transport</keyword>
<dbReference type="GeneID" id="101846884"/>
<protein>
    <submittedName>
        <fullName evidence="6">Sodium-dependent glucose transporter 1B</fullName>
    </submittedName>
</protein>
<dbReference type="RefSeq" id="XP_005098612.2">
    <property type="nucleotide sequence ID" value="XM_005098555.3"/>
</dbReference>
<dbReference type="PANTHER" id="PTHR23121">
    <property type="entry name" value="SODIUM-DEPENDENT GLUCOSE TRANSPORTER 1"/>
    <property type="match status" value="1"/>
</dbReference>
<dbReference type="Pfam" id="PF07690">
    <property type="entry name" value="MFS_1"/>
    <property type="match status" value="1"/>
</dbReference>
<keyword evidence="2 4" id="KW-1133">Transmembrane helix</keyword>
<feature type="transmembrane region" description="Helical" evidence="4">
    <location>
        <begin position="385"/>
        <end position="404"/>
    </location>
</feature>
<evidence type="ECO:0000313" key="5">
    <source>
        <dbReference type="Proteomes" id="UP000694888"/>
    </source>
</evidence>
<feature type="transmembrane region" description="Helical" evidence="4">
    <location>
        <begin position="83"/>
        <end position="106"/>
    </location>
</feature>
<feature type="transmembrane region" description="Helical" evidence="4">
    <location>
        <begin position="118"/>
        <end position="137"/>
    </location>
</feature>
<dbReference type="InterPro" id="IPR011701">
    <property type="entry name" value="MFS"/>
</dbReference>
<name>A0ABM0JPP0_APLCA</name>
<feature type="transmembrane region" description="Helical" evidence="4">
    <location>
        <begin position="34"/>
        <end position="54"/>
    </location>
</feature>
<keyword evidence="1 4" id="KW-0812">Transmembrane</keyword>
<feature type="transmembrane region" description="Helical" evidence="4">
    <location>
        <begin position="448"/>
        <end position="470"/>
    </location>
</feature>
<keyword evidence="5" id="KW-1185">Reference proteome</keyword>